<protein>
    <recommendedName>
        <fullName evidence="9">Major facilitator superfamily (MFS) profile domain-containing protein</fullName>
    </recommendedName>
</protein>
<comment type="subcellular location">
    <subcellularLocation>
        <location evidence="1">Membrane</location>
        <topology evidence="1">Multi-pass membrane protein</topology>
    </subcellularLocation>
</comment>
<evidence type="ECO:0000256" key="2">
    <source>
        <dbReference type="ARBA" id="ARBA00022448"/>
    </source>
</evidence>
<evidence type="ECO:0000256" key="3">
    <source>
        <dbReference type="ARBA" id="ARBA00022692"/>
    </source>
</evidence>
<feature type="transmembrane region" description="Helical" evidence="6">
    <location>
        <begin position="21"/>
        <end position="39"/>
    </location>
</feature>
<dbReference type="InterPro" id="IPR036259">
    <property type="entry name" value="MFS_trans_sf"/>
</dbReference>
<dbReference type="Gene3D" id="1.20.1250.20">
    <property type="entry name" value="MFS general substrate transporter like domains"/>
    <property type="match status" value="1"/>
</dbReference>
<evidence type="ECO:0000256" key="1">
    <source>
        <dbReference type="ARBA" id="ARBA00004141"/>
    </source>
</evidence>
<dbReference type="PANTHER" id="PTHR43791:SF97">
    <property type="entry name" value="ALLANTOATE TRANSPORTER, PUTATIVE (AFU_ORTHOLOGUE AFUA_1G14700)-RELATED"/>
    <property type="match status" value="1"/>
</dbReference>
<evidence type="ECO:0000256" key="4">
    <source>
        <dbReference type="ARBA" id="ARBA00022989"/>
    </source>
</evidence>
<reference evidence="7 8" key="1">
    <citation type="journal article" date="2017" name="Biotechnol. Biofuels">
        <title>Differential beta-glucosidase expression as a function of carbon source availability in Talaromyces amestolkiae: a genomic and proteomic approach.</title>
        <authorList>
            <person name="de Eugenio L.I."/>
            <person name="Mendez-Liter J.A."/>
            <person name="Nieto-Dominguez M."/>
            <person name="Alonso L."/>
            <person name="Gil-Munoz J."/>
            <person name="Barriuso J."/>
            <person name="Prieto A."/>
            <person name="Martinez M.J."/>
        </authorList>
    </citation>
    <scope>NUCLEOTIDE SEQUENCE [LARGE SCALE GENOMIC DNA]</scope>
    <source>
        <strain evidence="7 8">CIB</strain>
    </source>
</reference>
<keyword evidence="8" id="KW-1185">Reference proteome</keyword>
<dbReference type="GeneID" id="63798861"/>
<proteinExistence type="predicted"/>
<dbReference type="Proteomes" id="UP000249363">
    <property type="component" value="Unassembled WGS sequence"/>
</dbReference>
<keyword evidence="5 6" id="KW-0472">Membrane</keyword>
<dbReference type="RefSeq" id="XP_040738149.1">
    <property type="nucleotide sequence ID" value="XM_040882585.1"/>
</dbReference>
<evidence type="ECO:0000313" key="7">
    <source>
        <dbReference type="EMBL" id="RAO73635.1"/>
    </source>
</evidence>
<evidence type="ECO:0000313" key="8">
    <source>
        <dbReference type="Proteomes" id="UP000249363"/>
    </source>
</evidence>
<feature type="transmembrane region" description="Helical" evidence="6">
    <location>
        <begin position="165"/>
        <end position="190"/>
    </location>
</feature>
<dbReference type="OrthoDB" id="6730379at2759"/>
<dbReference type="SUPFAM" id="SSF103473">
    <property type="entry name" value="MFS general substrate transporter"/>
    <property type="match status" value="1"/>
</dbReference>
<accession>A0A364LCT1</accession>
<gene>
    <name evidence="7" type="ORF">BHQ10_009647</name>
</gene>
<evidence type="ECO:0000256" key="6">
    <source>
        <dbReference type="SAM" id="Phobius"/>
    </source>
</evidence>
<sequence length="233" mass="26398">MTRLPELVITGTWLGPWRVCFWIPGGITIIWAVTAFFLLPDSPVSPEFLSERRKAIAIERMRVDQTGMCFQRWTDHLTPLLVNDLRYSSQRAALLTMPTDTLKTIRGIVTILGLIVGPYVVSFGFITQNTAVHTKKVVLKALCFITNRVSNTIGPHLFKAKQAPLYLLGMGAILGSYVLSILTIVLDMTYRWNENRQRDRAAAAVEGDCQEAQLDTDFMDLTDKQNPQFRHVW</sequence>
<keyword evidence="3 6" id="KW-0812">Transmembrane</keyword>
<feature type="transmembrane region" description="Helical" evidence="6">
    <location>
        <begin position="107"/>
        <end position="126"/>
    </location>
</feature>
<keyword evidence="2" id="KW-0813">Transport</keyword>
<dbReference type="PANTHER" id="PTHR43791">
    <property type="entry name" value="PERMEASE-RELATED"/>
    <property type="match status" value="1"/>
</dbReference>
<evidence type="ECO:0008006" key="9">
    <source>
        <dbReference type="Google" id="ProtNLM"/>
    </source>
</evidence>
<dbReference type="GO" id="GO:0016020">
    <property type="term" value="C:membrane"/>
    <property type="evidence" value="ECO:0007669"/>
    <property type="project" value="UniProtKB-SubCell"/>
</dbReference>
<comment type="caution">
    <text evidence="7">The sequence shown here is derived from an EMBL/GenBank/DDBJ whole genome shotgun (WGS) entry which is preliminary data.</text>
</comment>
<dbReference type="AlphaFoldDB" id="A0A364LCT1"/>
<evidence type="ECO:0000256" key="5">
    <source>
        <dbReference type="ARBA" id="ARBA00023136"/>
    </source>
</evidence>
<name>A0A364LCT1_TALAM</name>
<keyword evidence="4 6" id="KW-1133">Transmembrane helix</keyword>
<dbReference type="GO" id="GO:0022857">
    <property type="term" value="F:transmembrane transporter activity"/>
    <property type="evidence" value="ECO:0007669"/>
    <property type="project" value="TreeGrafter"/>
</dbReference>
<dbReference type="EMBL" id="MIKG01000025">
    <property type="protein sequence ID" value="RAO73635.1"/>
    <property type="molecule type" value="Genomic_DNA"/>
</dbReference>
<organism evidence="7 8">
    <name type="scientific">Talaromyces amestolkiae</name>
    <dbReference type="NCBI Taxonomy" id="1196081"/>
    <lineage>
        <taxon>Eukaryota</taxon>
        <taxon>Fungi</taxon>
        <taxon>Dikarya</taxon>
        <taxon>Ascomycota</taxon>
        <taxon>Pezizomycotina</taxon>
        <taxon>Eurotiomycetes</taxon>
        <taxon>Eurotiomycetidae</taxon>
        <taxon>Eurotiales</taxon>
        <taxon>Trichocomaceae</taxon>
        <taxon>Talaromyces</taxon>
        <taxon>Talaromyces sect. Talaromyces</taxon>
    </lineage>
</organism>